<reference evidence="2 3" key="1">
    <citation type="submission" date="2017-04" db="EMBL/GenBank/DDBJ databases">
        <title>Draft genome sequence of Marssonina coronaria NL1: causal agent of apple blotch.</title>
        <authorList>
            <person name="Cheng Q."/>
        </authorList>
    </citation>
    <scope>NUCLEOTIDE SEQUENCE [LARGE SCALE GENOMIC DNA]</scope>
    <source>
        <strain evidence="2 3">NL1</strain>
    </source>
</reference>
<evidence type="ECO:0000313" key="3">
    <source>
        <dbReference type="Proteomes" id="UP000242519"/>
    </source>
</evidence>
<accession>A0A218ZG75</accession>
<dbReference type="EMBL" id="MZNU01000020">
    <property type="protein sequence ID" value="OWP07069.1"/>
    <property type="molecule type" value="Genomic_DNA"/>
</dbReference>
<feature type="compositionally biased region" description="Basic residues" evidence="1">
    <location>
        <begin position="120"/>
        <end position="132"/>
    </location>
</feature>
<gene>
    <name evidence="2" type="ORF">B2J93_6649</name>
</gene>
<dbReference type="InParanoid" id="A0A218ZG75"/>
<proteinExistence type="predicted"/>
<comment type="caution">
    <text evidence="2">The sequence shown here is derived from an EMBL/GenBank/DDBJ whole genome shotgun (WGS) entry which is preliminary data.</text>
</comment>
<organism evidence="2 3">
    <name type="scientific">Diplocarpon coronariae</name>
    <dbReference type="NCBI Taxonomy" id="2795749"/>
    <lineage>
        <taxon>Eukaryota</taxon>
        <taxon>Fungi</taxon>
        <taxon>Dikarya</taxon>
        <taxon>Ascomycota</taxon>
        <taxon>Pezizomycotina</taxon>
        <taxon>Leotiomycetes</taxon>
        <taxon>Helotiales</taxon>
        <taxon>Drepanopezizaceae</taxon>
        <taxon>Diplocarpon</taxon>
    </lineage>
</organism>
<evidence type="ECO:0000256" key="1">
    <source>
        <dbReference type="SAM" id="MobiDB-lite"/>
    </source>
</evidence>
<name>A0A218ZG75_9HELO</name>
<sequence>MMMILLVGIAGQHQISRQLTPPRRDGLSSRRIGRDGIAWDVPAEGGGAWRPAARPESATGRSGHVTDTVLAFNVGSQGGGQGRERKGKEKRRWRGGQEKMNDHPGRVPSSGSGSGSGSSSRRRLGVKAARHI</sequence>
<feature type="compositionally biased region" description="Basic and acidic residues" evidence="1">
    <location>
        <begin position="95"/>
        <end position="105"/>
    </location>
</feature>
<keyword evidence="3" id="KW-1185">Reference proteome</keyword>
<dbReference type="AlphaFoldDB" id="A0A218ZG75"/>
<feature type="compositionally biased region" description="Basic and acidic residues" evidence="1">
    <location>
        <begin position="22"/>
        <end position="34"/>
    </location>
</feature>
<dbReference type="Proteomes" id="UP000242519">
    <property type="component" value="Unassembled WGS sequence"/>
</dbReference>
<protein>
    <submittedName>
        <fullName evidence="2">Uncharacterized protein</fullName>
    </submittedName>
</protein>
<evidence type="ECO:0000313" key="2">
    <source>
        <dbReference type="EMBL" id="OWP07069.1"/>
    </source>
</evidence>
<feature type="region of interest" description="Disordered" evidence="1">
    <location>
        <begin position="17"/>
        <end position="132"/>
    </location>
</feature>